<keyword evidence="2" id="KW-1185">Reference proteome</keyword>
<reference evidence="1 2" key="1">
    <citation type="submission" date="2022-10" db="EMBL/GenBank/DDBJ databases">
        <title>High-quality genome sequences of two octocoral-associated bacteria, Endozoicomonas euniceicola EF212 and Endozoicomonas gorgoniicola PS125.</title>
        <authorList>
            <person name="Chiou Y.-J."/>
            <person name="Chen Y.-H."/>
        </authorList>
    </citation>
    <scope>NUCLEOTIDE SEQUENCE [LARGE SCALE GENOMIC DNA]</scope>
    <source>
        <strain evidence="1 2">PS125</strain>
    </source>
</reference>
<organism evidence="1 2">
    <name type="scientific">Endozoicomonas gorgoniicola</name>
    <dbReference type="NCBI Taxonomy" id="1234144"/>
    <lineage>
        <taxon>Bacteria</taxon>
        <taxon>Pseudomonadati</taxon>
        <taxon>Pseudomonadota</taxon>
        <taxon>Gammaproteobacteria</taxon>
        <taxon>Oceanospirillales</taxon>
        <taxon>Endozoicomonadaceae</taxon>
        <taxon>Endozoicomonas</taxon>
    </lineage>
</organism>
<gene>
    <name evidence="1" type="ORF">NX722_11220</name>
</gene>
<sequence length="139" mass="16122">MEATIGKSGVLIADFEAVCRKVTVRRHREKQGQENAQKKPLIDLDLHHPPCKKFHANQAFYACGQIAQILLRALQYRGLPKKERKHGIRPLIRKLVRSVGHLTYSSRQWTLKFVKTTVALDWLWEASERLEFRKASFST</sequence>
<accession>A0ABT3MVS2</accession>
<name>A0ABT3MVS2_9GAMM</name>
<proteinExistence type="predicted"/>
<dbReference type="RefSeq" id="WP_262568049.1">
    <property type="nucleotide sequence ID" value="NZ_JAPFCC010000001.1"/>
</dbReference>
<evidence type="ECO:0000313" key="2">
    <source>
        <dbReference type="Proteomes" id="UP001209854"/>
    </source>
</evidence>
<dbReference type="Proteomes" id="UP001209854">
    <property type="component" value="Unassembled WGS sequence"/>
</dbReference>
<protein>
    <submittedName>
        <fullName evidence="1">Uncharacterized protein</fullName>
    </submittedName>
</protein>
<comment type="caution">
    <text evidence="1">The sequence shown here is derived from an EMBL/GenBank/DDBJ whole genome shotgun (WGS) entry which is preliminary data.</text>
</comment>
<evidence type="ECO:0000313" key="1">
    <source>
        <dbReference type="EMBL" id="MCW7553198.1"/>
    </source>
</evidence>
<dbReference type="EMBL" id="JAPFCC010000001">
    <property type="protein sequence ID" value="MCW7553198.1"/>
    <property type="molecule type" value="Genomic_DNA"/>
</dbReference>